<dbReference type="EMBL" id="JBIGIB010000005">
    <property type="protein sequence ID" value="MFG6468430.1"/>
    <property type="molecule type" value="Genomic_DNA"/>
</dbReference>
<dbReference type="InterPro" id="IPR017853">
    <property type="entry name" value="GH"/>
</dbReference>
<comment type="caution">
    <text evidence="1">The sequence shown here is derived from an EMBL/GenBank/DDBJ whole genome shotgun (WGS) entry which is preliminary data.</text>
</comment>
<keyword evidence="2" id="KW-1185">Reference proteome</keyword>
<name>A0ABW7H2G4_9BURK</name>
<organism evidence="1 2">
    <name type="scientific">Pelomonas baiyunensis</name>
    <dbReference type="NCBI Taxonomy" id="3299026"/>
    <lineage>
        <taxon>Bacteria</taxon>
        <taxon>Pseudomonadati</taxon>
        <taxon>Pseudomonadota</taxon>
        <taxon>Betaproteobacteria</taxon>
        <taxon>Burkholderiales</taxon>
        <taxon>Sphaerotilaceae</taxon>
        <taxon>Roseateles</taxon>
    </lineage>
</organism>
<dbReference type="SUPFAM" id="SSF51445">
    <property type="entry name" value="(Trans)glycosidases"/>
    <property type="match status" value="1"/>
</dbReference>
<dbReference type="RefSeq" id="WP_394386592.1">
    <property type="nucleotide sequence ID" value="NZ_JBIGIB010000005.1"/>
</dbReference>
<sequence>MTPSPWTAQAAHDWFQRQPLPLGANYVPANAINQLALWQDLDEARIDLELGWAAGLGMNMMRVFLHDALWRADAADFKRRIDRFLTVAERHGIRAMFVLFDSCWSPVHHLGPQRPPIPGVHNSGWVQGPGAVILNSYEQHLDSLRGYVQDIVGHFAQDPRVAVWDVWNEPDNSGGGFGFYDAVETPRKTEAVTALLPLVFDWARSAAPSQPLTSGVWIGEDWSATSTTLSPIQRTQLTQSDVTSFHDYSWPEKLEARIRQLQTWGRPLLCTEYMARSQGSAFDTALPVAAQHRVGMINWGFVDGLSQTRYPWGSWVHPYNRMPDGIWTWFHDVLHTDGTPYRAAEVHCLRAHAEAVGTR</sequence>
<dbReference type="Gene3D" id="3.20.20.80">
    <property type="entry name" value="Glycosidases"/>
    <property type="match status" value="1"/>
</dbReference>
<accession>A0ABW7H2G4</accession>
<proteinExistence type="predicted"/>
<dbReference type="Proteomes" id="UP001606303">
    <property type="component" value="Unassembled WGS sequence"/>
</dbReference>
<evidence type="ECO:0000313" key="1">
    <source>
        <dbReference type="EMBL" id="MFG6468430.1"/>
    </source>
</evidence>
<evidence type="ECO:0000313" key="2">
    <source>
        <dbReference type="Proteomes" id="UP001606303"/>
    </source>
</evidence>
<gene>
    <name evidence="1" type="ORF">ACG01O_17540</name>
</gene>
<reference evidence="1 2" key="1">
    <citation type="submission" date="2024-08" db="EMBL/GenBank/DDBJ databases">
        <authorList>
            <person name="Lu H."/>
        </authorList>
    </citation>
    <scope>NUCLEOTIDE SEQUENCE [LARGE SCALE GENOMIC DNA]</scope>
    <source>
        <strain evidence="1 2">BYS87W</strain>
    </source>
</reference>
<evidence type="ECO:0008006" key="3">
    <source>
        <dbReference type="Google" id="ProtNLM"/>
    </source>
</evidence>
<protein>
    <recommendedName>
        <fullName evidence="3">1,4-beta-xylanase</fullName>
    </recommendedName>
</protein>